<organism evidence="1 2">
    <name type="scientific">Ascaris lumbricoides</name>
    <name type="common">Giant roundworm</name>
    <dbReference type="NCBI Taxonomy" id="6252"/>
    <lineage>
        <taxon>Eukaryota</taxon>
        <taxon>Metazoa</taxon>
        <taxon>Ecdysozoa</taxon>
        <taxon>Nematoda</taxon>
        <taxon>Chromadorea</taxon>
        <taxon>Rhabditida</taxon>
        <taxon>Spirurina</taxon>
        <taxon>Ascaridomorpha</taxon>
        <taxon>Ascaridoidea</taxon>
        <taxon>Ascarididae</taxon>
        <taxon>Ascaris</taxon>
    </lineage>
</organism>
<dbReference type="InterPro" id="IPR051710">
    <property type="entry name" value="Phosphatase_SH3-domain"/>
</dbReference>
<protein>
    <submittedName>
        <fullName evidence="2">Phosphoglycerate mutase family protein</fullName>
    </submittedName>
</protein>
<dbReference type="PROSITE" id="PS00175">
    <property type="entry name" value="PG_MUTASE"/>
    <property type="match status" value="1"/>
</dbReference>
<dbReference type="PANTHER" id="PTHR16469:SF27">
    <property type="entry name" value="UBIQUITIN-ASSOCIATED AND SH3 DOMAIN-CONTAINING BA-RELATED"/>
    <property type="match status" value="1"/>
</dbReference>
<dbReference type="AlphaFoldDB" id="A0A0M3HRF0"/>
<reference evidence="2" key="1">
    <citation type="submission" date="2017-02" db="UniProtKB">
        <authorList>
            <consortium name="WormBaseParasite"/>
        </authorList>
    </citation>
    <scope>IDENTIFICATION</scope>
</reference>
<dbReference type="Pfam" id="PF00300">
    <property type="entry name" value="His_Phos_1"/>
    <property type="match status" value="1"/>
</dbReference>
<dbReference type="Gene3D" id="3.40.50.1240">
    <property type="entry name" value="Phosphoglycerate mutase-like"/>
    <property type="match status" value="1"/>
</dbReference>
<dbReference type="InterPro" id="IPR001345">
    <property type="entry name" value="PG/BPGM_mutase_AS"/>
</dbReference>
<dbReference type="CDD" id="cd07067">
    <property type="entry name" value="HP_PGM_like"/>
    <property type="match status" value="1"/>
</dbReference>
<proteinExistence type="predicted"/>
<dbReference type="GO" id="GO:0016791">
    <property type="term" value="F:phosphatase activity"/>
    <property type="evidence" value="ECO:0007669"/>
    <property type="project" value="UniProtKB-ARBA"/>
</dbReference>
<name>A0A0M3HRF0_ASCLU</name>
<dbReference type="SUPFAM" id="SSF53254">
    <property type="entry name" value="Phosphoglycerate mutase-like"/>
    <property type="match status" value="1"/>
</dbReference>
<dbReference type="InterPro" id="IPR029033">
    <property type="entry name" value="His_PPase_superfam"/>
</dbReference>
<dbReference type="PANTHER" id="PTHR16469">
    <property type="entry name" value="UBIQUITIN-ASSOCIATED AND SH3 DOMAIN-CONTAINING BA-RELATED"/>
    <property type="match status" value="1"/>
</dbReference>
<evidence type="ECO:0000313" key="2">
    <source>
        <dbReference type="WBParaSite" id="ALUE_0000487301-mRNA-1"/>
    </source>
</evidence>
<evidence type="ECO:0000313" key="1">
    <source>
        <dbReference type="Proteomes" id="UP000036681"/>
    </source>
</evidence>
<dbReference type="Proteomes" id="UP000036681">
    <property type="component" value="Unplaced"/>
</dbReference>
<dbReference type="SMART" id="SM00855">
    <property type="entry name" value="PGAM"/>
    <property type="match status" value="1"/>
</dbReference>
<dbReference type="InterPro" id="IPR013078">
    <property type="entry name" value="His_Pase_superF_clade-1"/>
</dbReference>
<accession>A0A0M3HRF0</accession>
<dbReference type="WBParaSite" id="ALUE_0000487301-mRNA-1">
    <property type="protein sequence ID" value="ALUE_0000487301-mRNA-1"/>
    <property type="gene ID" value="ALUE_0000487301"/>
</dbReference>
<sequence>MAPYTVTRHPRGRRTIWVVRHGQRIDNIDNTWAMRAPRGAWDDPPLTPRGQQQARECGQRLARERIDVIVCSPFVRCVQTATNISSAHPNHPPIYIEPGICESLNVCQEPPGYLTATKLREDFPAIDLHYEPVVSNPQPEKDEISCKQRVAQVVDLTMDRFEGDILFVSHGSPIAMIHEVLTGNWHYIGQCTISKFVSNDQGTFQAVLQGDSTHLSDRTNLREREIQRPKI</sequence>
<keyword evidence="1" id="KW-1185">Reference proteome</keyword>